<proteinExistence type="predicted"/>
<dbReference type="AlphaFoldDB" id="A0AA39JKM6"/>
<dbReference type="EMBL" id="JAUEPT010000027">
    <property type="protein sequence ID" value="KAK0442213.1"/>
    <property type="molecule type" value="Genomic_DNA"/>
</dbReference>
<feature type="region of interest" description="Disordered" evidence="1">
    <location>
        <begin position="79"/>
        <end position="108"/>
    </location>
</feature>
<keyword evidence="3" id="KW-1185">Reference proteome</keyword>
<dbReference type="Proteomes" id="UP001175226">
    <property type="component" value="Unassembled WGS sequence"/>
</dbReference>
<organism evidence="2 3">
    <name type="scientific">Armillaria borealis</name>
    <dbReference type="NCBI Taxonomy" id="47425"/>
    <lineage>
        <taxon>Eukaryota</taxon>
        <taxon>Fungi</taxon>
        <taxon>Dikarya</taxon>
        <taxon>Basidiomycota</taxon>
        <taxon>Agaricomycotina</taxon>
        <taxon>Agaricomycetes</taxon>
        <taxon>Agaricomycetidae</taxon>
        <taxon>Agaricales</taxon>
        <taxon>Marasmiineae</taxon>
        <taxon>Physalacriaceae</taxon>
        <taxon>Armillaria</taxon>
    </lineage>
</organism>
<feature type="compositionally biased region" description="Basic and acidic residues" evidence="1">
    <location>
        <begin position="81"/>
        <end position="108"/>
    </location>
</feature>
<reference evidence="2" key="1">
    <citation type="submission" date="2023-06" db="EMBL/GenBank/DDBJ databases">
        <authorList>
            <consortium name="Lawrence Berkeley National Laboratory"/>
            <person name="Ahrendt S."/>
            <person name="Sahu N."/>
            <person name="Indic B."/>
            <person name="Wong-Bajracharya J."/>
            <person name="Merenyi Z."/>
            <person name="Ke H.-M."/>
            <person name="Monk M."/>
            <person name="Kocsube S."/>
            <person name="Drula E."/>
            <person name="Lipzen A."/>
            <person name="Balint B."/>
            <person name="Henrissat B."/>
            <person name="Andreopoulos B."/>
            <person name="Martin F.M."/>
            <person name="Harder C.B."/>
            <person name="Rigling D."/>
            <person name="Ford K.L."/>
            <person name="Foster G.D."/>
            <person name="Pangilinan J."/>
            <person name="Papanicolaou A."/>
            <person name="Barry K."/>
            <person name="LaButti K."/>
            <person name="Viragh M."/>
            <person name="Koriabine M."/>
            <person name="Yan M."/>
            <person name="Riley R."/>
            <person name="Champramary S."/>
            <person name="Plett K.L."/>
            <person name="Tsai I.J."/>
            <person name="Slot J."/>
            <person name="Sipos G."/>
            <person name="Plett J."/>
            <person name="Nagy L.G."/>
            <person name="Grigoriev I.V."/>
        </authorList>
    </citation>
    <scope>NUCLEOTIDE SEQUENCE</scope>
    <source>
        <strain evidence="2">FPL87.14</strain>
    </source>
</reference>
<accession>A0AA39JKM6</accession>
<gene>
    <name evidence="2" type="ORF">EV421DRAFT_1736444</name>
</gene>
<evidence type="ECO:0000313" key="2">
    <source>
        <dbReference type="EMBL" id="KAK0442213.1"/>
    </source>
</evidence>
<sequence length="108" mass="12110">MFRVGDIVEAQCSVVFVRSKGSSVKMKLILRGVAMVNCDHAMNADRERRKGTGFEMGGVSGGRMKRKVGFEYEEDGFEEQATMKKHAEGARERKGMEGETEEREGMIE</sequence>
<evidence type="ECO:0000256" key="1">
    <source>
        <dbReference type="SAM" id="MobiDB-lite"/>
    </source>
</evidence>
<evidence type="ECO:0000313" key="3">
    <source>
        <dbReference type="Proteomes" id="UP001175226"/>
    </source>
</evidence>
<comment type="caution">
    <text evidence="2">The sequence shown here is derived from an EMBL/GenBank/DDBJ whole genome shotgun (WGS) entry which is preliminary data.</text>
</comment>
<protein>
    <submittedName>
        <fullName evidence="2">Uncharacterized protein</fullName>
    </submittedName>
</protein>
<name>A0AA39JKM6_9AGAR</name>